<accession>A0A0K2ULP0</accession>
<proteinExistence type="predicted"/>
<reference evidence="1" key="1">
    <citation type="submission" date="2014-05" db="EMBL/GenBank/DDBJ databases">
        <authorList>
            <person name="Chronopoulou M."/>
        </authorList>
    </citation>
    <scope>NUCLEOTIDE SEQUENCE</scope>
    <source>
        <tissue evidence="1">Whole organism</tissue>
    </source>
</reference>
<sequence>MNICCKSMCFLMLPFRHKFRNAWHHLGKVHSHIVFATESAPFFVFMLNILQNDFSLRYVLTNGMSISRAFIAIRGYGTI</sequence>
<dbReference type="AlphaFoldDB" id="A0A0K2ULP0"/>
<protein>
    <submittedName>
        <fullName evidence="1">Uncharacterized protein</fullName>
    </submittedName>
</protein>
<organism evidence="1">
    <name type="scientific">Lepeophtheirus salmonis</name>
    <name type="common">Salmon louse</name>
    <name type="synonym">Caligus salmonis</name>
    <dbReference type="NCBI Taxonomy" id="72036"/>
    <lineage>
        <taxon>Eukaryota</taxon>
        <taxon>Metazoa</taxon>
        <taxon>Ecdysozoa</taxon>
        <taxon>Arthropoda</taxon>
        <taxon>Crustacea</taxon>
        <taxon>Multicrustacea</taxon>
        <taxon>Hexanauplia</taxon>
        <taxon>Copepoda</taxon>
        <taxon>Siphonostomatoida</taxon>
        <taxon>Caligidae</taxon>
        <taxon>Lepeophtheirus</taxon>
    </lineage>
</organism>
<dbReference type="EMBL" id="HACA01021431">
    <property type="protein sequence ID" value="CDW38792.1"/>
    <property type="molecule type" value="Transcribed_RNA"/>
</dbReference>
<evidence type="ECO:0000313" key="1">
    <source>
        <dbReference type="EMBL" id="CDW38792.1"/>
    </source>
</evidence>
<name>A0A0K2ULP0_LEPSM</name>